<feature type="compositionally biased region" description="Basic and acidic residues" evidence="2">
    <location>
        <begin position="745"/>
        <end position="755"/>
    </location>
</feature>
<dbReference type="GO" id="GO:0003964">
    <property type="term" value="F:RNA-directed DNA polymerase activity"/>
    <property type="evidence" value="ECO:0007669"/>
    <property type="project" value="UniProtKB-KW"/>
</dbReference>
<proteinExistence type="predicted"/>
<feature type="region of interest" description="Disordered" evidence="2">
    <location>
        <begin position="407"/>
        <end position="449"/>
    </location>
</feature>
<dbReference type="Pfam" id="PF00665">
    <property type="entry name" value="rve"/>
    <property type="match status" value="1"/>
</dbReference>
<keyword evidence="4" id="KW-0808">Transferase</keyword>
<dbReference type="CDD" id="cd00303">
    <property type="entry name" value="retropepsin_like"/>
    <property type="match status" value="1"/>
</dbReference>
<dbReference type="PANTHER" id="PTHR33067">
    <property type="entry name" value="RNA-DIRECTED DNA POLYMERASE-RELATED"/>
    <property type="match status" value="1"/>
</dbReference>
<dbReference type="Gene3D" id="1.10.340.70">
    <property type="match status" value="1"/>
</dbReference>
<keyword evidence="1" id="KW-0175">Coiled coil</keyword>
<dbReference type="EMBL" id="BQNB010016365">
    <property type="protein sequence ID" value="GJT50951.1"/>
    <property type="molecule type" value="Genomic_DNA"/>
</dbReference>
<dbReference type="PROSITE" id="PS50994">
    <property type="entry name" value="INTEGRASE"/>
    <property type="match status" value="1"/>
</dbReference>
<evidence type="ECO:0000313" key="4">
    <source>
        <dbReference type="EMBL" id="GJT50951.1"/>
    </source>
</evidence>
<name>A0ABQ5EJ58_9ASTR</name>
<dbReference type="InterPro" id="IPR005162">
    <property type="entry name" value="Retrotrans_gag_dom"/>
</dbReference>
<dbReference type="PANTHER" id="PTHR33067:SF9">
    <property type="entry name" value="RNA-DIRECTED DNA POLYMERASE"/>
    <property type="match status" value="1"/>
</dbReference>
<evidence type="ECO:0000313" key="5">
    <source>
        <dbReference type="Proteomes" id="UP001151760"/>
    </source>
</evidence>
<dbReference type="InterPro" id="IPR012337">
    <property type="entry name" value="RNaseH-like_sf"/>
</dbReference>
<dbReference type="InterPro" id="IPR021109">
    <property type="entry name" value="Peptidase_aspartic_dom_sf"/>
</dbReference>
<protein>
    <submittedName>
        <fullName evidence="4">Reverse transcriptase domain-containing protein</fullName>
    </submittedName>
</protein>
<feature type="region of interest" description="Disordered" evidence="2">
    <location>
        <begin position="740"/>
        <end position="760"/>
    </location>
</feature>
<evidence type="ECO:0000259" key="3">
    <source>
        <dbReference type="PROSITE" id="PS50994"/>
    </source>
</evidence>
<dbReference type="InterPro" id="IPR001584">
    <property type="entry name" value="Integrase_cat-core"/>
</dbReference>
<comment type="caution">
    <text evidence="4">The sequence shown here is derived from an EMBL/GenBank/DDBJ whole genome shotgun (WGS) entry which is preliminary data.</text>
</comment>
<dbReference type="Pfam" id="PF03732">
    <property type="entry name" value="Retrotrans_gag"/>
    <property type="match status" value="1"/>
</dbReference>
<feature type="domain" description="Integrase catalytic" evidence="3">
    <location>
        <begin position="1251"/>
        <end position="1353"/>
    </location>
</feature>
<keyword evidence="5" id="KW-1185">Reference proteome</keyword>
<dbReference type="InterPro" id="IPR036397">
    <property type="entry name" value="RNaseH_sf"/>
</dbReference>
<sequence>MRTRRSNYPNSNVIIPRRRRKQVSNIVELEIRTIVAPMAERTIEELLRAPTKGYGEAIVLPEINANHFEIKTNLLQNVPNDVIKLMMFPYSLEGATKTWYEKEPPNSILTWEDLVTKFVNQFFPPSKTTHLKNEISRFTQKFKETFSEAWERFKELLRACPHHGFTELTQVDTFYNGLNDNEQDSLNAAAGGNLLSKTTREALNIIENKSKVRYSRNRSNASRMNATSSKTDERINKLAEQLSTLVEIVSKKVVTPAPVKVVEESCVTCGGAHSWYNCPATNNNQASVCATTGTYNQVNPPNCVSNQMAPPGFQNQPFQAHNNQFQQGIPSEITSYMKANESIVRNMQGQINEIRSTLTKQEENLRKKLNNDMRSILGSFFQNQASTSGTLPSNTIPNPKGEMKEITTRSGAAYEGPSIPTNPSPKKVVERETEETTDKEQTNFQGSAAQIPPPVIPISILKPDVPNTLPKTTPIPEFDILKSLPKPNIPYPSRRDDKKSRDKASNQMEKIFQIFQDLRFDISFADALLLMPRFAPMIKSLLMNKEKLLELAKIPLNENCSVMLLKKLPEKLGDPGKFLFPCNFPGMDVCHALADLGASINLMPLSIWKKLSLPDLTPTRMTLELVDRSITHPKGLGEDIFVKVGNFHFPTDFVVVDFEAGPRVPLILGRSFLRTSRALIDVYEGELVLRDGNEQITFHVNGTSKHPQKHENESIKMVNDACKDSFKRFTDEPALVCLPPSEDVNNEKEKQEAKNLAEPTVKRQTRITPCLKNFKVICKKSIFHSNKPPQVSSVFAITSTLPSIKTQDSLIMGDEHLSTFGTKEIVPIPRESEETSRSDSKNVLPSCDDFSFIKDPRDDSVTFSNPIFEFDVNFNSSTINPLFDEELEDIECKDSYDSNLDESTFLVTPLSDSNKDGYLAPEDDIEILLHHDPSTPLKSVAFILEGFINDPPFEVNDDFECKMNDRKGILYDAPINEAECFDPGGDNYEIDAFLALKVPTYIAGYYDSEGDVTYVESFLSDDTTHNLSPEVFFDHEPQQLRNEPENETLITFSPKSDPLHYEFTGELITIPPGILREHEDYINRMSLLCGNSFSQSPENSHTIIKSLFLSTTLIEDSDPNREEVDIFSGPDDSIPPGIESDFDSEEDIIDNLLNDDPISEYDRLTFNIEPNAPVINNIDELNEDECFDPGGEALEILKACHEGPIGGHHSANLTARKVFDAGFFWPTIYRDAHTMIKSCDTCQRQGKISQRDEMPQNAIQVCEIFDVWGIDFMGPFSSSRGNKYILVVVDYLSKWVEAKALTINDARVVVKFLKSLFARFRTPRAIISDRGTHFCNDQFAKVVRLQIVMESLASLPIELEHSIMALKHANFDLKTASDHRKLQLNELNELCDQACENSLIYKERTKKLHDSKIKNHIFNTGDRPGHLAARLGCAETKVATWDDLAFKFNILGWNVRILQKSQENGQNRTNTDTGKEREYKSRENAIKDLCAHVMIKGQDIREPMIEKNEGEGLIGASNRLRGLEASPRQYKYKQGLTHKISRSSL</sequence>
<keyword evidence="4" id="KW-0548">Nucleotidyltransferase</keyword>
<organism evidence="4 5">
    <name type="scientific">Tanacetum coccineum</name>
    <dbReference type="NCBI Taxonomy" id="301880"/>
    <lineage>
        <taxon>Eukaryota</taxon>
        <taxon>Viridiplantae</taxon>
        <taxon>Streptophyta</taxon>
        <taxon>Embryophyta</taxon>
        <taxon>Tracheophyta</taxon>
        <taxon>Spermatophyta</taxon>
        <taxon>Magnoliopsida</taxon>
        <taxon>eudicotyledons</taxon>
        <taxon>Gunneridae</taxon>
        <taxon>Pentapetalae</taxon>
        <taxon>asterids</taxon>
        <taxon>campanulids</taxon>
        <taxon>Asterales</taxon>
        <taxon>Asteraceae</taxon>
        <taxon>Asteroideae</taxon>
        <taxon>Anthemideae</taxon>
        <taxon>Anthemidinae</taxon>
        <taxon>Tanacetum</taxon>
    </lineage>
</organism>
<feature type="coiled-coil region" evidence="1">
    <location>
        <begin position="344"/>
        <end position="371"/>
    </location>
</feature>
<dbReference type="Proteomes" id="UP001151760">
    <property type="component" value="Unassembled WGS sequence"/>
</dbReference>
<dbReference type="Gene3D" id="2.40.70.10">
    <property type="entry name" value="Acid Proteases"/>
    <property type="match status" value="1"/>
</dbReference>
<keyword evidence="4" id="KW-0695">RNA-directed DNA polymerase</keyword>
<dbReference type="Pfam" id="PF17921">
    <property type="entry name" value="Integrase_H2C2"/>
    <property type="match status" value="1"/>
</dbReference>
<gene>
    <name evidence="4" type="ORF">Tco_0977108</name>
</gene>
<reference evidence="4" key="1">
    <citation type="journal article" date="2022" name="Int. J. Mol. Sci.">
        <title>Draft Genome of Tanacetum Coccineum: Genomic Comparison of Closely Related Tanacetum-Family Plants.</title>
        <authorList>
            <person name="Yamashiro T."/>
            <person name="Shiraishi A."/>
            <person name="Nakayama K."/>
            <person name="Satake H."/>
        </authorList>
    </citation>
    <scope>NUCLEOTIDE SEQUENCE</scope>
</reference>
<reference evidence="4" key="2">
    <citation type="submission" date="2022-01" db="EMBL/GenBank/DDBJ databases">
        <authorList>
            <person name="Yamashiro T."/>
            <person name="Shiraishi A."/>
            <person name="Satake H."/>
            <person name="Nakayama K."/>
        </authorList>
    </citation>
    <scope>NUCLEOTIDE SEQUENCE</scope>
</reference>
<dbReference type="InterPro" id="IPR041588">
    <property type="entry name" value="Integrase_H2C2"/>
</dbReference>
<accession>A0ABQ5EJ58</accession>
<dbReference type="Gene3D" id="3.30.420.10">
    <property type="entry name" value="Ribonuclease H-like superfamily/Ribonuclease H"/>
    <property type="match status" value="1"/>
</dbReference>
<dbReference type="SUPFAM" id="SSF53098">
    <property type="entry name" value="Ribonuclease H-like"/>
    <property type="match status" value="1"/>
</dbReference>
<evidence type="ECO:0000256" key="2">
    <source>
        <dbReference type="SAM" id="MobiDB-lite"/>
    </source>
</evidence>
<dbReference type="SUPFAM" id="SSF50630">
    <property type="entry name" value="Acid proteases"/>
    <property type="match status" value="1"/>
</dbReference>
<evidence type="ECO:0000256" key="1">
    <source>
        <dbReference type="SAM" id="Coils"/>
    </source>
</evidence>
<feature type="compositionally biased region" description="Basic and acidic residues" evidence="2">
    <location>
        <begin position="427"/>
        <end position="441"/>
    </location>
</feature>